<comment type="caution">
    <text evidence="1">The sequence shown here is derived from an EMBL/GenBank/DDBJ whole genome shotgun (WGS) entry which is preliminary data.</text>
</comment>
<reference evidence="1" key="1">
    <citation type="submission" date="2020-09" db="EMBL/GenBank/DDBJ databases">
        <title>Secondary metabolite and genome analysis of marine Streptomyces chumphonensis KK1-2T.</title>
        <authorList>
            <person name="Phongsopitanun W."/>
            <person name="Kanchanasin P."/>
            <person name="Pittayakhajonwut P."/>
            <person name="Suwanborirux K."/>
            <person name="Tanasupawat S."/>
        </authorList>
    </citation>
    <scope>NUCLEOTIDE SEQUENCE</scope>
    <source>
        <strain evidence="1">KK1-2</strain>
    </source>
</reference>
<proteinExistence type="predicted"/>
<evidence type="ECO:0000313" key="1">
    <source>
        <dbReference type="EMBL" id="MBD3931035.1"/>
    </source>
</evidence>
<accession>A0A927IBM5</accession>
<dbReference type="AlphaFoldDB" id="A0A927IBM5"/>
<protein>
    <submittedName>
        <fullName evidence="1">Uncharacterized protein</fullName>
    </submittedName>
</protein>
<name>A0A927IBM5_9ACTN</name>
<gene>
    <name evidence="1" type="ORF">IF129_05600</name>
</gene>
<dbReference type="Proteomes" id="UP000632289">
    <property type="component" value="Unassembled WGS sequence"/>
</dbReference>
<dbReference type="RefSeq" id="WP_191208352.1">
    <property type="nucleotide sequence ID" value="NZ_BAABKL010000023.1"/>
</dbReference>
<sequence length="112" mass="12514">MTVPEFDVDGVPVRRPPRTLTRAGQVLVQGGRMSLLTSYGREIDGAPVEKVRLPRPWWGAWRPARRRTVVVLGGTRYTLGLALRDRSRLTAALGHARERAAKIAADRRIVHP</sequence>
<evidence type="ECO:0000313" key="2">
    <source>
        <dbReference type="Proteomes" id="UP000632289"/>
    </source>
</evidence>
<dbReference type="EMBL" id="JACXYU010000002">
    <property type="protein sequence ID" value="MBD3931035.1"/>
    <property type="molecule type" value="Genomic_DNA"/>
</dbReference>
<keyword evidence="2" id="KW-1185">Reference proteome</keyword>
<organism evidence="1 2">
    <name type="scientific">Streptomyces chumphonensis</name>
    <dbReference type="NCBI Taxonomy" id="1214925"/>
    <lineage>
        <taxon>Bacteria</taxon>
        <taxon>Bacillati</taxon>
        <taxon>Actinomycetota</taxon>
        <taxon>Actinomycetes</taxon>
        <taxon>Kitasatosporales</taxon>
        <taxon>Streptomycetaceae</taxon>
        <taxon>Streptomyces</taxon>
    </lineage>
</organism>